<dbReference type="Proteomes" id="UP000183129">
    <property type="component" value="Unassembled WGS sequence"/>
</dbReference>
<sequence length="256" mass="29955">MKHLAILFLIALSINGYAQKKINDKGMTHQQERMVYKQWDKNKFTPSTKVLGVQVNPLWFVVWGMHPNYIKTDHRPLSPAGPQTMRIGLTTAMKTTTDNYKKQSDTLNTTALKEYTVHNNIYEPLWDLYYSKELAPVINSTPETFLAGLSPEARQYLIDTKLYERHVIKMAELKERLNLSRSAVAERGNRILYYHKLMLQYRSANEWWLSVRNHVPKGLSIKKKVDPNKESLNLDWTPQTDKELAEKVVREFKYIN</sequence>
<evidence type="ECO:0000313" key="2">
    <source>
        <dbReference type="EMBL" id="SFF48553.1"/>
    </source>
</evidence>
<dbReference type="RefSeq" id="WP_074964126.1">
    <property type="nucleotide sequence ID" value="NZ_FONS01000021.1"/>
</dbReference>
<feature type="chain" id="PRO_5010344014" evidence="1">
    <location>
        <begin position="19"/>
        <end position="256"/>
    </location>
</feature>
<organism evidence="2 3">
    <name type="scientific">Pedobacter antarcticus</name>
    <dbReference type="NCBI Taxonomy" id="34086"/>
    <lineage>
        <taxon>Bacteria</taxon>
        <taxon>Pseudomonadati</taxon>
        <taxon>Bacteroidota</taxon>
        <taxon>Sphingobacteriia</taxon>
        <taxon>Sphingobacteriales</taxon>
        <taxon>Sphingobacteriaceae</taxon>
        <taxon>Pedobacter</taxon>
    </lineage>
</organism>
<evidence type="ECO:0000313" key="3">
    <source>
        <dbReference type="Proteomes" id="UP000183129"/>
    </source>
</evidence>
<gene>
    <name evidence="2" type="ORF">SAMN03003324_04148</name>
</gene>
<dbReference type="EMBL" id="FONS01000021">
    <property type="protein sequence ID" value="SFF48553.1"/>
    <property type="molecule type" value="Genomic_DNA"/>
</dbReference>
<feature type="signal peptide" evidence="1">
    <location>
        <begin position="1"/>
        <end position="18"/>
    </location>
</feature>
<reference evidence="2 3" key="1">
    <citation type="submission" date="2016-10" db="EMBL/GenBank/DDBJ databases">
        <authorList>
            <person name="de Groot N.N."/>
        </authorList>
    </citation>
    <scope>NUCLEOTIDE SEQUENCE [LARGE SCALE GENOMIC DNA]</scope>
    <source>
        <strain evidence="2 3">ATCC 51969</strain>
    </source>
</reference>
<name>A0A1I2J3V8_9SPHI</name>
<dbReference type="AlphaFoldDB" id="A0A1I2J3V8"/>
<keyword evidence="1" id="KW-0732">Signal</keyword>
<accession>A0A1I2J3V8</accession>
<protein>
    <submittedName>
        <fullName evidence="2">Uncharacterized protein</fullName>
    </submittedName>
</protein>
<proteinExistence type="predicted"/>
<evidence type="ECO:0000256" key="1">
    <source>
        <dbReference type="SAM" id="SignalP"/>
    </source>
</evidence>